<dbReference type="PIRSF" id="PIRSF036692">
    <property type="entry name" value="SDH_B"/>
    <property type="match status" value="1"/>
</dbReference>
<sequence>MNEYGVFDIIGPVMIGPSSSHTAGAARLGYLARKIAGDEIQEVVFILHGSFAKTHKGHGTDKALLAGVLGLLPDDARIKDAFDLAREKQIRYRFETADLGEVHPNTVKIVMKTVSGEEWAVTGSSIGGGKIKIIRINEMDVEFEGEYPTLITCHQDFPGVVAAISAVLAKFKINIAFMKLFRENKAAHAVLIAETDENIPHAAVEELEKNSYILKVKVLQPI</sequence>
<keyword evidence="4 11" id="KW-0312">Gluconeogenesis</keyword>
<dbReference type="InterPro" id="IPR051318">
    <property type="entry name" value="Fe-S_L-Ser"/>
</dbReference>
<comment type="catalytic activity">
    <reaction evidence="10 11 12">
        <text>L-serine = pyruvate + NH4(+)</text>
        <dbReference type="Rhea" id="RHEA:19169"/>
        <dbReference type="ChEBI" id="CHEBI:15361"/>
        <dbReference type="ChEBI" id="CHEBI:28938"/>
        <dbReference type="ChEBI" id="CHEBI:33384"/>
        <dbReference type="EC" id="4.3.1.17"/>
    </reaction>
</comment>
<dbReference type="GO" id="GO:0051539">
    <property type="term" value="F:4 iron, 4 sulfur cluster binding"/>
    <property type="evidence" value="ECO:0007669"/>
    <property type="project" value="UniProtKB-UniRule"/>
</dbReference>
<comment type="pathway">
    <text evidence="2 11">Carbohydrate biosynthesis; gluconeogenesis.</text>
</comment>
<evidence type="ECO:0000259" key="13">
    <source>
        <dbReference type="PROSITE" id="PS51671"/>
    </source>
</evidence>
<evidence type="ECO:0000256" key="3">
    <source>
        <dbReference type="ARBA" id="ARBA00008636"/>
    </source>
</evidence>
<dbReference type="Proteomes" id="UP000323521">
    <property type="component" value="Chromosome"/>
</dbReference>
<dbReference type="UniPathway" id="UPA00138"/>
<organism evidence="14 15">
    <name type="scientific">Formimonas warabiya</name>
    <dbReference type="NCBI Taxonomy" id="1761012"/>
    <lineage>
        <taxon>Bacteria</taxon>
        <taxon>Bacillati</taxon>
        <taxon>Bacillota</taxon>
        <taxon>Clostridia</taxon>
        <taxon>Eubacteriales</taxon>
        <taxon>Peptococcaceae</taxon>
        <taxon>Candidatus Formimonas</taxon>
    </lineage>
</organism>
<evidence type="ECO:0000256" key="1">
    <source>
        <dbReference type="ARBA" id="ARBA00001966"/>
    </source>
</evidence>
<evidence type="ECO:0000256" key="11">
    <source>
        <dbReference type="PIRNR" id="PIRNR036692"/>
    </source>
</evidence>
<comment type="similarity">
    <text evidence="3 11 12">Belongs to the iron-sulfur dependent L-serine dehydratase family.</text>
</comment>
<dbReference type="AlphaFoldDB" id="A0A3G1KRX3"/>
<dbReference type="InterPro" id="IPR002912">
    <property type="entry name" value="ACT_dom"/>
</dbReference>
<proteinExistence type="inferred from homology"/>
<dbReference type="Pfam" id="PF01842">
    <property type="entry name" value="ACT"/>
    <property type="match status" value="1"/>
</dbReference>
<evidence type="ECO:0000256" key="2">
    <source>
        <dbReference type="ARBA" id="ARBA00004742"/>
    </source>
</evidence>
<dbReference type="PANTHER" id="PTHR30182:SF12">
    <property type="entry name" value="L-SERINE DEHYDRATASE, BETA CHAIN-RELATED"/>
    <property type="match status" value="1"/>
</dbReference>
<dbReference type="InterPro" id="IPR004643">
    <property type="entry name" value="Fe-S_L-Ser_bsu"/>
</dbReference>
<dbReference type="SUPFAM" id="SSF55021">
    <property type="entry name" value="ACT-like"/>
    <property type="match status" value="1"/>
</dbReference>
<dbReference type="Gene3D" id="3.30.70.260">
    <property type="match status" value="1"/>
</dbReference>
<dbReference type="GO" id="GO:0046872">
    <property type="term" value="F:metal ion binding"/>
    <property type="evidence" value="ECO:0007669"/>
    <property type="project" value="UniProtKB-UniRule"/>
</dbReference>
<accession>A0A3G1KRX3</accession>
<evidence type="ECO:0000256" key="10">
    <source>
        <dbReference type="ARBA" id="ARBA00049406"/>
    </source>
</evidence>
<dbReference type="CDD" id="cd04903">
    <property type="entry name" value="ACT_LSD"/>
    <property type="match status" value="1"/>
</dbReference>
<dbReference type="GO" id="GO:0003941">
    <property type="term" value="F:L-serine ammonia-lyase activity"/>
    <property type="evidence" value="ECO:0007669"/>
    <property type="project" value="UniProtKB-UniRule"/>
</dbReference>
<dbReference type="Pfam" id="PF03315">
    <property type="entry name" value="SDH_beta"/>
    <property type="match status" value="1"/>
</dbReference>
<keyword evidence="7 11" id="KW-0408">Iron</keyword>
<evidence type="ECO:0000313" key="14">
    <source>
        <dbReference type="EMBL" id="ATW25190.1"/>
    </source>
</evidence>
<keyword evidence="15" id="KW-1185">Reference proteome</keyword>
<dbReference type="OrthoDB" id="9813137at2"/>
<evidence type="ECO:0000256" key="12">
    <source>
        <dbReference type="RuleBase" id="RU366059"/>
    </source>
</evidence>
<evidence type="ECO:0000256" key="4">
    <source>
        <dbReference type="ARBA" id="ARBA00022432"/>
    </source>
</evidence>
<dbReference type="InterPro" id="IPR029009">
    <property type="entry name" value="ASB_dom_sf"/>
</dbReference>
<keyword evidence="8 11" id="KW-0411">Iron-sulfur</keyword>
<dbReference type="KEGG" id="fwa:DCMF_10780"/>
<dbReference type="PANTHER" id="PTHR30182">
    <property type="entry name" value="L-SERINE DEHYDRATASE"/>
    <property type="match status" value="1"/>
</dbReference>
<dbReference type="SUPFAM" id="SSF143548">
    <property type="entry name" value="Serine metabolism enzymes domain"/>
    <property type="match status" value="1"/>
</dbReference>
<protein>
    <recommendedName>
        <fullName evidence="11">L-serine deaminase</fullName>
    </recommendedName>
</protein>
<dbReference type="PROSITE" id="PS51671">
    <property type="entry name" value="ACT"/>
    <property type="match status" value="1"/>
</dbReference>
<dbReference type="InterPro" id="IPR045865">
    <property type="entry name" value="ACT-like_dom_sf"/>
</dbReference>
<evidence type="ECO:0000313" key="15">
    <source>
        <dbReference type="Proteomes" id="UP000323521"/>
    </source>
</evidence>
<keyword evidence="6 11" id="KW-0479">Metal-binding</keyword>
<keyword evidence="9 11" id="KW-0456">Lyase</keyword>
<dbReference type="InterPro" id="IPR005131">
    <property type="entry name" value="Ser_deHydtase_bsu"/>
</dbReference>
<evidence type="ECO:0000256" key="9">
    <source>
        <dbReference type="ARBA" id="ARBA00023239"/>
    </source>
</evidence>
<comment type="cofactor">
    <cofactor evidence="1 12">
        <name>[4Fe-4S] cluster</name>
        <dbReference type="ChEBI" id="CHEBI:49883"/>
    </cofactor>
</comment>
<dbReference type="Gene3D" id="3.30.1330.90">
    <property type="entry name" value="D-3-phosphoglycerate dehydrogenase, domain 3"/>
    <property type="match status" value="1"/>
</dbReference>
<dbReference type="RefSeq" id="WP_148134443.1">
    <property type="nucleotide sequence ID" value="NZ_CP017634.1"/>
</dbReference>
<name>A0A3G1KRX3_FORW1</name>
<dbReference type="EMBL" id="CP017634">
    <property type="protein sequence ID" value="ATW25190.1"/>
    <property type="molecule type" value="Genomic_DNA"/>
</dbReference>
<reference evidence="14 15" key="1">
    <citation type="submission" date="2016-10" db="EMBL/GenBank/DDBJ databases">
        <title>Complete Genome Sequence of Peptococcaceae strain DCMF.</title>
        <authorList>
            <person name="Edwards R.J."/>
            <person name="Holland S.I."/>
            <person name="Deshpande N.P."/>
            <person name="Wong Y.K."/>
            <person name="Ertan H."/>
            <person name="Manefield M."/>
            <person name="Russell T.L."/>
            <person name="Lee M.J."/>
        </authorList>
    </citation>
    <scope>NUCLEOTIDE SEQUENCE [LARGE SCALE GENOMIC DNA]</scope>
    <source>
        <strain evidence="14 15">DCMF</strain>
    </source>
</reference>
<dbReference type="GO" id="GO:0006094">
    <property type="term" value="P:gluconeogenesis"/>
    <property type="evidence" value="ECO:0007669"/>
    <property type="project" value="UniProtKB-UniRule"/>
</dbReference>
<dbReference type="NCBIfam" id="TIGR00719">
    <property type="entry name" value="sda_beta"/>
    <property type="match status" value="1"/>
</dbReference>
<evidence type="ECO:0000256" key="5">
    <source>
        <dbReference type="ARBA" id="ARBA00022485"/>
    </source>
</evidence>
<feature type="domain" description="ACT" evidence="13">
    <location>
        <begin position="149"/>
        <end position="221"/>
    </location>
</feature>
<evidence type="ECO:0000256" key="7">
    <source>
        <dbReference type="ARBA" id="ARBA00023004"/>
    </source>
</evidence>
<evidence type="ECO:0000256" key="6">
    <source>
        <dbReference type="ARBA" id="ARBA00022723"/>
    </source>
</evidence>
<evidence type="ECO:0000256" key="8">
    <source>
        <dbReference type="ARBA" id="ARBA00023014"/>
    </source>
</evidence>
<keyword evidence="5 11" id="KW-0004">4Fe-4S</keyword>
<gene>
    <name evidence="14" type="ORF">DCMF_10780</name>
</gene>